<dbReference type="Gene3D" id="1.10.1660.10">
    <property type="match status" value="1"/>
</dbReference>
<feature type="compositionally biased region" description="Basic and acidic residues" evidence="2">
    <location>
        <begin position="232"/>
        <end position="248"/>
    </location>
</feature>
<accession>A0ABS2GSX6</accession>
<evidence type="ECO:0000313" key="4">
    <source>
        <dbReference type="EMBL" id="MBM6927926.1"/>
    </source>
</evidence>
<dbReference type="SUPFAM" id="SSF46955">
    <property type="entry name" value="Putative DNA-binding domain"/>
    <property type="match status" value="1"/>
</dbReference>
<feature type="domain" description="HTH merR-type" evidence="3">
    <location>
        <begin position="25"/>
        <end position="81"/>
    </location>
</feature>
<gene>
    <name evidence="4" type="ORF">H5985_01335</name>
</gene>
<feature type="region of interest" description="Disordered" evidence="2">
    <location>
        <begin position="221"/>
        <end position="266"/>
    </location>
</feature>
<dbReference type="InterPro" id="IPR000551">
    <property type="entry name" value="MerR-type_HTH_dom"/>
</dbReference>
<keyword evidence="5" id="KW-1185">Reference proteome</keyword>
<evidence type="ECO:0000259" key="3">
    <source>
        <dbReference type="PROSITE" id="PS50937"/>
    </source>
</evidence>
<organism evidence="4 5">
    <name type="scientific">Parasutterella secunda</name>
    <dbReference type="NCBI Taxonomy" id="626947"/>
    <lineage>
        <taxon>Bacteria</taxon>
        <taxon>Pseudomonadati</taxon>
        <taxon>Pseudomonadota</taxon>
        <taxon>Betaproteobacteria</taxon>
        <taxon>Burkholderiales</taxon>
        <taxon>Sutterellaceae</taxon>
        <taxon>Parasutterella</taxon>
    </lineage>
</organism>
<proteinExistence type="predicted"/>
<evidence type="ECO:0000256" key="1">
    <source>
        <dbReference type="SAM" id="Coils"/>
    </source>
</evidence>
<sequence length="288" mass="32387">MLEGESKDFELTELDAPEEELLGRYLPIGDVAKSIGVNPSVLRFWEQEFPQLRPTKRGNRRYYCSEDVALIRTIQHLLYEEHYTILGARNKIHELQVQNKVKGILDEKASAPLQMKPKEPVLDLAATLAELKAIRNILNSPALEESLRREQQAKEKAERDAVENFALVSEDLNELLAKEAEEEALAAQAADEEEVQEEVTAPHSYDLGAIGVDSDNFLQPSPKIGDLPISTSEKKEEPVKEEKPKVDTSHLVVPPLPGERHGFTIGMKVPKNQDQSFIYGSSVVWKKK</sequence>
<dbReference type="EMBL" id="JACJKX010000001">
    <property type="protein sequence ID" value="MBM6927926.1"/>
    <property type="molecule type" value="Genomic_DNA"/>
</dbReference>
<dbReference type="Pfam" id="PF13411">
    <property type="entry name" value="MerR_1"/>
    <property type="match status" value="1"/>
</dbReference>
<dbReference type="InterPro" id="IPR009061">
    <property type="entry name" value="DNA-bd_dom_put_sf"/>
</dbReference>
<name>A0ABS2GSX6_9BURK</name>
<dbReference type="PROSITE" id="PS50937">
    <property type="entry name" value="HTH_MERR_2"/>
    <property type="match status" value="1"/>
</dbReference>
<reference evidence="4 5" key="1">
    <citation type="journal article" date="2021" name="Sci. Rep.">
        <title>The distribution of antibiotic resistance genes in chicken gut microbiota commensals.</title>
        <authorList>
            <person name="Juricova H."/>
            <person name="Matiasovicova J."/>
            <person name="Kubasova T."/>
            <person name="Cejkova D."/>
            <person name="Rychlik I."/>
        </authorList>
    </citation>
    <scope>NUCLEOTIDE SEQUENCE [LARGE SCALE GENOMIC DNA]</scope>
    <source>
        <strain evidence="4 5">An562</strain>
    </source>
</reference>
<feature type="coiled-coil region" evidence="1">
    <location>
        <begin position="140"/>
        <end position="198"/>
    </location>
</feature>
<comment type="caution">
    <text evidence="4">The sequence shown here is derived from an EMBL/GenBank/DDBJ whole genome shotgun (WGS) entry which is preliminary data.</text>
</comment>
<evidence type="ECO:0000313" key="5">
    <source>
        <dbReference type="Proteomes" id="UP000777002"/>
    </source>
</evidence>
<evidence type="ECO:0000256" key="2">
    <source>
        <dbReference type="SAM" id="MobiDB-lite"/>
    </source>
</evidence>
<protein>
    <submittedName>
        <fullName evidence="4">MerR family transcriptional regulator</fullName>
    </submittedName>
</protein>
<dbReference type="Proteomes" id="UP000777002">
    <property type="component" value="Unassembled WGS sequence"/>
</dbReference>
<keyword evidence="1" id="KW-0175">Coiled coil</keyword>
<dbReference type="CDD" id="cd04765">
    <property type="entry name" value="HTH_MlrA-like_sg2"/>
    <property type="match status" value="1"/>
</dbReference>
<dbReference type="SMART" id="SM00422">
    <property type="entry name" value="HTH_MERR"/>
    <property type="match status" value="1"/>
</dbReference>